<evidence type="ECO:0000256" key="1">
    <source>
        <dbReference type="ARBA" id="ARBA00004141"/>
    </source>
</evidence>
<feature type="transmembrane region" description="Helical" evidence="7">
    <location>
        <begin position="260"/>
        <end position="286"/>
    </location>
</feature>
<dbReference type="OrthoDB" id="61113at2759"/>
<dbReference type="AlphaFoldDB" id="A0A1Y2DZN0"/>
<evidence type="ECO:0000256" key="7">
    <source>
        <dbReference type="SAM" id="Phobius"/>
    </source>
</evidence>
<comment type="caution">
    <text evidence="9">The sequence shown here is derived from an EMBL/GenBank/DDBJ whole genome shotgun (WGS) entry which is preliminary data.</text>
</comment>
<evidence type="ECO:0000256" key="6">
    <source>
        <dbReference type="SAM" id="MobiDB-lite"/>
    </source>
</evidence>
<keyword evidence="10" id="KW-1185">Reference proteome</keyword>
<evidence type="ECO:0000256" key="4">
    <source>
        <dbReference type="ARBA" id="ARBA00023136"/>
    </source>
</evidence>
<dbReference type="InParanoid" id="A0A1Y2DZN0"/>
<organism evidence="9 10">
    <name type="scientific">Pseudomassariella vexata</name>
    <dbReference type="NCBI Taxonomy" id="1141098"/>
    <lineage>
        <taxon>Eukaryota</taxon>
        <taxon>Fungi</taxon>
        <taxon>Dikarya</taxon>
        <taxon>Ascomycota</taxon>
        <taxon>Pezizomycotina</taxon>
        <taxon>Sordariomycetes</taxon>
        <taxon>Xylariomycetidae</taxon>
        <taxon>Amphisphaeriales</taxon>
        <taxon>Pseudomassariaceae</taxon>
        <taxon>Pseudomassariella</taxon>
    </lineage>
</organism>
<dbReference type="InterPro" id="IPR049326">
    <property type="entry name" value="Rhodopsin_dom_fungi"/>
</dbReference>
<evidence type="ECO:0000259" key="8">
    <source>
        <dbReference type="Pfam" id="PF20684"/>
    </source>
</evidence>
<evidence type="ECO:0000256" key="2">
    <source>
        <dbReference type="ARBA" id="ARBA00022692"/>
    </source>
</evidence>
<gene>
    <name evidence="9" type="ORF">BCR38DRAFT_433970</name>
</gene>
<feature type="transmembrane region" description="Helical" evidence="7">
    <location>
        <begin position="100"/>
        <end position="124"/>
    </location>
</feature>
<feature type="transmembrane region" description="Helical" evidence="7">
    <location>
        <begin position="185"/>
        <end position="210"/>
    </location>
</feature>
<dbReference type="PANTHER" id="PTHR33048">
    <property type="entry name" value="PTH11-LIKE INTEGRAL MEMBRANE PROTEIN (AFU_ORTHOLOGUE AFUA_5G11245)"/>
    <property type="match status" value="1"/>
</dbReference>
<feature type="region of interest" description="Disordered" evidence="6">
    <location>
        <begin position="379"/>
        <end position="403"/>
    </location>
</feature>
<feature type="transmembrane region" description="Helical" evidence="7">
    <location>
        <begin position="57"/>
        <end position="80"/>
    </location>
</feature>
<feature type="domain" description="Rhodopsin" evidence="8">
    <location>
        <begin position="41"/>
        <end position="289"/>
    </location>
</feature>
<dbReference type="Pfam" id="PF20684">
    <property type="entry name" value="Fung_rhodopsin"/>
    <property type="match status" value="1"/>
</dbReference>
<dbReference type="GO" id="GO:0016020">
    <property type="term" value="C:membrane"/>
    <property type="evidence" value="ECO:0007669"/>
    <property type="project" value="UniProtKB-SubCell"/>
</dbReference>
<protein>
    <recommendedName>
        <fullName evidence="8">Rhodopsin domain-containing protein</fullName>
    </recommendedName>
</protein>
<reference evidence="9 10" key="1">
    <citation type="submission" date="2016-07" db="EMBL/GenBank/DDBJ databases">
        <title>Pervasive Adenine N6-methylation of Active Genes in Fungi.</title>
        <authorList>
            <consortium name="DOE Joint Genome Institute"/>
            <person name="Mondo S.J."/>
            <person name="Dannebaum R.O."/>
            <person name="Kuo R.C."/>
            <person name="Labutti K."/>
            <person name="Haridas S."/>
            <person name="Kuo A."/>
            <person name="Salamov A."/>
            <person name="Ahrendt S.R."/>
            <person name="Lipzen A."/>
            <person name="Sullivan W."/>
            <person name="Andreopoulos W.B."/>
            <person name="Clum A."/>
            <person name="Lindquist E."/>
            <person name="Daum C."/>
            <person name="Ramamoorthy G.K."/>
            <person name="Gryganskyi A."/>
            <person name="Culley D."/>
            <person name="Magnuson J.K."/>
            <person name="James T.Y."/>
            <person name="O'Malley M.A."/>
            <person name="Stajich J.E."/>
            <person name="Spatafora J.W."/>
            <person name="Visel A."/>
            <person name="Grigoriev I.V."/>
        </authorList>
    </citation>
    <scope>NUCLEOTIDE SEQUENCE [LARGE SCALE GENOMIC DNA]</scope>
    <source>
        <strain evidence="9 10">CBS 129021</strain>
    </source>
</reference>
<dbReference type="GeneID" id="63776495"/>
<evidence type="ECO:0000313" key="9">
    <source>
        <dbReference type="EMBL" id="ORY64085.1"/>
    </source>
</evidence>
<comment type="similarity">
    <text evidence="5">Belongs to the SAT4 family.</text>
</comment>
<dbReference type="InterPro" id="IPR052337">
    <property type="entry name" value="SAT4-like"/>
</dbReference>
<name>A0A1Y2DZN0_9PEZI</name>
<dbReference type="RefSeq" id="XP_040715499.1">
    <property type="nucleotide sequence ID" value="XM_040860283.1"/>
</dbReference>
<comment type="subcellular location">
    <subcellularLocation>
        <location evidence="1">Membrane</location>
        <topology evidence="1">Multi-pass membrane protein</topology>
    </subcellularLocation>
</comment>
<proteinExistence type="inferred from homology"/>
<evidence type="ECO:0000313" key="10">
    <source>
        <dbReference type="Proteomes" id="UP000193689"/>
    </source>
</evidence>
<feature type="transmembrane region" description="Helical" evidence="7">
    <location>
        <begin position="222"/>
        <end position="240"/>
    </location>
</feature>
<evidence type="ECO:0000256" key="3">
    <source>
        <dbReference type="ARBA" id="ARBA00022989"/>
    </source>
</evidence>
<evidence type="ECO:0000256" key="5">
    <source>
        <dbReference type="ARBA" id="ARBA00038359"/>
    </source>
</evidence>
<feature type="transmembrane region" description="Helical" evidence="7">
    <location>
        <begin position="26"/>
        <end position="45"/>
    </location>
</feature>
<accession>A0A1Y2DZN0</accession>
<feature type="transmembrane region" description="Helical" evidence="7">
    <location>
        <begin position="136"/>
        <end position="157"/>
    </location>
</feature>
<keyword evidence="4 7" id="KW-0472">Membrane</keyword>
<dbReference type="PANTHER" id="PTHR33048:SF47">
    <property type="entry name" value="INTEGRAL MEMBRANE PROTEIN-RELATED"/>
    <property type="match status" value="1"/>
</dbReference>
<keyword evidence="2 7" id="KW-0812">Transmembrane</keyword>
<sequence>MSDSQTITDFADQPQPWINKASNFRGVHITMLTLVYIFIALRLYTRFWVLRLPGWDDIFVIFYSFWYMIGIVPTLMLPAAGFGKHVSELKPASLANVMKLFYIMYGSYNVSAALVKLSLLFQYMRIYDTDSRLHKICVTTAYLVGLWGCVFSILAWFPCWPVNAFWNRTASGQCWGVAIRGNSLLLAYLIHAATNGLWDLIVLVIPVPLLIRPHSDTKHKRAGLFTLFSLGLVVNALSVWRVVVNIRNQVGQYPTYDPTFYGPISVTLGVAEISIGAIAGSISVFWPNLIRPRLNQVVVKFEVMVRREPLPTQPLQYPENLGMGKLLSLVDADPLLHSMDDGRNNSERHGCSTGRGLHMKPAHYRDNFVAGQVLPFPGSTGSSGAWSEVKSERVPTMASTRDPMRKQSLVELLCNS</sequence>
<dbReference type="EMBL" id="MCFJ01000007">
    <property type="protein sequence ID" value="ORY64085.1"/>
    <property type="molecule type" value="Genomic_DNA"/>
</dbReference>
<keyword evidence="3 7" id="KW-1133">Transmembrane helix</keyword>
<dbReference type="Proteomes" id="UP000193689">
    <property type="component" value="Unassembled WGS sequence"/>
</dbReference>